<reference evidence="1" key="1">
    <citation type="journal article" date="2015" name="Nature">
        <title>Complex archaea that bridge the gap between prokaryotes and eukaryotes.</title>
        <authorList>
            <person name="Spang A."/>
            <person name="Saw J.H."/>
            <person name="Jorgensen S.L."/>
            <person name="Zaremba-Niedzwiedzka K."/>
            <person name="Martijn J."/>
            <person name="Lind A.E."/>
            <person name="van Eijk R."/>
            <person name="Schleper C."/>
            <person name="Guy L."/>
            <person name="Ettema T.J."/>
        </authorList>
    </citation>
    <scope>NUCLEOTIDE SEQUENCE</scope>
</reference>
<name>A0A0F8ZCF1_9ZZZZ</name>
<dbReference type="EMBL" id="LAZR01048664">
    <property type="protein sequence ID" value="KKK91408.1"/>
    <property type="molecule type" value="Genomic_DNA"/>
</dbReference>
<sequence>VIAHNPILVQLIEESFGKQPIVPPNPQYVGAFGAALFALQNTKK</sequence>
<feature type="non-terminal residue" evidence="1">
    <location>
        <position position="1"/>
    </location>
</feature>
<dbReference type="AlphaFoldDB" id="A0A0F8ZCF1"/>
<dbReference type="SUPFAM" id="SSF53067">
    <property type="entry name" value="Actin-like ATPase domain"/>
    <property type="match status" value="1"/>
</dbReference>
<dbReference type="InterPro" id="IPR043129">
    <property type="entry name" value="ATPase_NBD"/>
</dbReference>
<gene>
    <name evidence="1" type="ORF">LCGC14_2713250</name>
</gene>
<evidence type="ECO:0008006" key="2">
    <source>
        <dbReference type="Google" id="ProtNLM"/>
    </source>
</evidence>
<proteinExistence type="predicted"/>
<accession>A0A0F8ZCF1</accession>
<comment type="caution">
    <text evidence="1">The sequence shown here is derived from an EMBL/GenBank/DDBJ whole genome shotgun (WGS) entry which is preliminary data.</text>
</comment>
<organism evidence="1">
    <name type="scientific">marine sediment metagenome</name>
    <dbReference type="NCBI Taxonomy" id="412755"/>
    <lineage>
        <taxon>unclassified sequences</taxon>
        <taxon>metagenomes</taxon>
        <taxon>ecological metagenomes</taxon>
    </lineage>
</organism>
<protein>
    <recommendedName>
        <fullName evidence="2">ATPase BadF/BadG/BcrA/BcrD type domain-containing protein</fullName>
    </recommendedName>
</protein>
<evidence type="ECO:0000313" key="1">
    <source>
        <dbReference type="EMBL" id="KKK91408.1"/>
    </source>
</evidence>